<organism evidence="1">
    <name type="scientific">viral metagenome</name>
    <dbReference type="NCBI Taxonomy" id="1070528"/>
    <lineage>
        <taxon>unclassified sequences</taxon>
        <taxon>metagenomes</taxon>
        <taxon>organismal metagenomes</taxon>
    </lineage>
</organism>
<dbReference type="GO" id="GO:0032259">
    <property type="term" value="P:methylation"/>
    <property type="evidence" value="ECO:0007669"/>
    <property type="project" value="UniProtKB-KW"/>
</dbReference>
<dbReference type="Gene3D" id="3.40.50.150">
    <property type="entry name" value="Vaccinia Virus protein VP39"/>
    <property type="match status" value="1"/>
</dbReference>
<dbReference type="GO" id="GO:0008168">
    <property type="term" value="F:methyltransferase activity"/>
    <property type="evidence" value="ECO:0007669"/>
    <property type="project" value="UniProtKB-KW"/>
</dbReference>
<protein>
    <submittedName>
        <fullName evidence="1">Putative methyltransferase</fullName>
    </submittedName>
</protein>
<keyword evidence="1" id="KW-0489">Methyltransferase</keyword>
<evidence type="ECO:0000313" key="1">
    <source>
        <dbReference type="EMBL" id="QJB00086.1"/>
    </source>
</evidence>
<gene>
    <name evidence="1" type="ORF">MM171A00707_0019</name>
</gene>
<dbReference type="AlphaFoldDB" id="A0A6M3M4C5"/>
<dbReference type="SUPFAM" id="SSF53335">
    <property type="entry name" value="S-adenosyl-L-methionine-dependent methyltransferases"/>
    <property type="match status" value="1"/>
</dbReference>
<sequence length="170" mass="19810">MRPMMQFISDTYIGPLVGAEIGVFQAKNAVDILVNIPQVKHLYLVDPYKPFWVYNKEWLNGLSTAKEIAVKNLEKIYPGRYTWIYESFEADIIPEPLDFIYIDGCHSYEAVKHDIIEAEKIVKHGGIIGGHDYYPPDVNTERFGIGRAVREHYQKFENLETDWWTINKLK</sequence>
<reference evidence="1" key="1">
    <citation type="submission" date="2020-03" db="EMBL/GenBank/DDBJ databases">
        <title>The deep terrestrial virosphere.</title>
        <authorList>
            <person name="Holmfeldt K."/>
            <person name="Nilsson E."/>
            <person name="Simone D."/>
            <person name="Lopez-Fernandez M."/>
            <person name="Wu X."/>
            <person name="de Brujin I."/>
            <person name="Lundin D."/>
            <person name="Andersson A."/>
            <person name="Bertilsson S."/>
            <person name="Dopson M."/>
        </authorList>
    </citation>
    <scope>NUCLEOTIDE SEQUENCE</scope>
    <source>
        <strain evidence="1">MM171A00707</strain>
    </source>
</reference>
<keyword evidence="1" id="KW-0808">Transferase</keyword>
<name>A0A6M3M4C5_9ZZZZ</name>
<proteinExistence type="predicted"/>
<dbReference type="EMBL" id="MT143680">
    <property type="protein sequence ID" value="QJB00086.1"/>
    <property type="molecule type" value="Genomic_DNA"/>
</dbReference>
<dbReference type="InterPro" id="IPR029063">
    <property type="entry name" value="SAM-dependent_MTases_sf"/>
</dbReference>
<accession>A0A6M3M4C5</accession>
<dbReference type="Pfam" id="PF13578">
    <property type="entry name" value="Methyltransf_24"/>
    <property type="match status" value="1"/>
</dbReference>